<dbReference type="EMBL" id="ASHM01058017">
    <property type="protein sequence ID" value="PNX88895.1"/>
    <property type="molecule type" value="Genomic_DNA"/>
</dbReference>
<accession>A0A2K3MDM4</accession>
<comment type="caution">
    <text evidence="1">The sequence shown here is derived from an EMBL/GenBank/DDBJ whole genome shotgun (WGS) entry which is preliminary data.</text>
</comment>
<evidence type="ECO:0000313" key="1">
    <source>
        <dbReference type="EMBL" id="PNX88895.1"/>
    </source>
</evidence>
<reference evidence="1 2" key="2">
    <citation type="journal article" date="2017" name="Front. Plant Sci.">
        <title>Gene Classification and Mining of Molecular Markers Useful in Red Clover (Trifolium pratense) Breeding.</title>
        <authorList>
            <person name="Istvanek J."/>
            <person name="Dluhosova J."/>
            <person name="Dluhos P."/>
            <person name="Patkova L."/>
            <person name="Nedelnik J."/>
            <person name="Repkova J."/>
        </authorList>
    </citation>
    <scope>NUCLEOTIDE SEQUENCE [LARGE SCALE GENOMIC DNA]</scope>
    <source>
        <strain evidence="2">cv. Tatra</strain>
        <tissue evidence="1">Young leaves</tissue>
    </source>
</reference>
<feature type="non-terminal residue" evidence="1">
    <location>
        <position position="111"/>
    </location>
</feature>
<sequence length="111" mass="12111">FLFYVKAISKLVLVKKFDCYVHEFAEKVGKLKQEAAPGAGCMAPEICEEWEFAADGRAWRGCVAPGAGLFEKLKKSGAEGGAWRGQRRLARAAEPGADLLYLYKGSSFSCT</sequence>
<dbReference type="AlphaFoldDB" id="A0A2K3MDM4"/>
<protein>
    <submittedName>
        <fullName evidence="1">Uncharacterized protein</fullName>
    </submittedName>
</protein>
<proteinExistence type="predicted"/>
<reference evidence="1 2" key="1">
    <citation type="journal article" date="2014" name="Am. J. Bot.">
        <title>Genome assembly and annotation for red clover (Trifolium pratense; Fabaceae).</title>
        <authorList>
            <person name="Istvanek J."/>
            <person name="Jaros M."/>
            <person name="Krenek A."/>
            <person name="Repkova J."/>
        </authorList>
    </citation>
    <scope>NUCLEOTIDE SEQUENCE [LARGE SCALE GENOMIC DNA]</scope>
    <source>
        <strain evidence="2">cv. Tatra</strain>
        <tissue evidence="1">Young leaves</tissue>
    </source>
</reference>
<gene>
    <name evidence="1" type="ORF">L195_g045009</name>
</gene>
<dbReference type="Proteomes" id="UP000236291">
    <property type="component" value="Unassembled WGS sequence"/>
</dbReference>
<feature type="non-terminal residue" evidence="1">
    <location>
        <position position="1"/>
    </location>
</feature>
<evidence type="ECO:0000313" key="2">
    <source>
        <dbReference type="Proteomes" id="UP000236291"/>
    </source>
</evidence>
<name>A0A2K3MDM4_TRIPR</name>
<organism evidence="1 2">
    <name type="scientific">Trifolium pratense</name>
    <name type="common">Red clover</name>
    <dbReference type="NCBI Taxonomy" id="57577"/>
    <lineage>
        <taxon>Eukaryota</taxon>
        <taxon>Viridiplantae</taxon>
        <taxon>Streptophyta</taxon>
        <taxon>Embryophyta</taxon>
        <taxon>Tracheophyta</taxon>
        <taxon>Spermatophyta</taxon>
        <taxon>Magnoliopsida</taxon>
        <taxon>eudicotyledons</taxon>
        <taxon>Gunneridae</taxon>
        <taxon>Pentapetalae</taxon>
        <taxon>rosids</taxon>
        <taxon>fabids</taxon>
        <taxon>Fabales</taxon>
        <taxon>Fabaceae</taxon>
        <taxon>Papilionoideae</taxon>
        <taxon>50 kb inversion clade</taxon>
        <taxon>NPAAA clade</taxon>
        <taxon>Hologalegina</taxon>
        <taxon>IRL clade</taxon>
        <taxon>Trifolieae</taxon>
        <taxon>Trifolium</taxon>
    </lineage>
</organism>